<dbReference type="EMBL" id="QFQP01000017">
    <property type="protein sequence ID" value="PZR10531.1"/>
    <property type="molecule type" value="Genomic_DNA"/>
</dbReference>
<evidence type="ECO:0000313" key="2">
    <source>
        <dbReference type="Proteomes" id="UP000249061"/>
    </source>
</evidence>
<protein>
    <submittedName>
        <fullName evidence="1">Uncharacterized protein</fullName>
    </submittedName>
</protein>
<reference evidence="1 2" key="1">
    <citation type="submission" date="2017-08" db="EMBL/GenBank/DDBJ databases">
        <title>Infants hospitalized years apart are colonized by the same room-sourced microbial strains.</title>
        <authorList>
            <person name="Brooks B."/>
            <person name="Olm M.R."/>
            <person name="Firek B.A."/>
            <person name="Baker R."/>
            <person name="Thomas B.C."/>
            <person name="Morowitz M.J."/>
            <person name="Banfield J.F."/>
        </authorList>
    </citation>
    <scope>NUCLEOTIDE SEQUENCE [LARGE SCALE GENOMIC DNA]</scope>
    <source>
        <strain evidence="1">S2_003_000_R2_14</strain>
    </source>
</reference>
<accession>A0A2W5VJF1</accession>
<proteinExistence type="predicted"/>
<sequence>MATVCIDKTGGSYDVRIPFESFGLPLDVAFTGTPIDATHLRLTTNQDINRCVSLNGADRFVRRVTGTLTVALSGLETPTAGTCAGDFAANGQVTGGPEGDVDNQLRFTVESGCGGITIGGEVVVHDITIDALVGKHAPAPAIAVDRFEFDPAFICPSPTRNRRVPGQLQLRERLSFASASFNLSSNNASVVPSPSTATVAPYGTRASFATTVPAGFVGTVDFTATHPMTGATRTTQLVVSNGLQIYGNRCRAPKFLLAKNNLLGVCLACDYRGRLRFGRPASNVAHGAKGVAFMSAGSQFGSAGWSTLDGKIVGRITDVNGTLLNEFADTRFSEMNDLGEAVGTFVDPSKQTHAPVLESNGQLKWLQSPTGFGEAELINNDGTVGGWVLDQQNVMRAAIWVNGTLRSLHPQSAQASRVVSLSEDGLAVVQAWDSKGNAFALTHDVKTKKTTPVQTPAGYEGVELVGGNNEGGLRAGHFVSKGGVRTPFIDFGAGIQLVNQLQTNGYVIERLISLSDSGELLAQATLNGTSSVLVFDVQ</sequence>
<organism evidence="1 2">
    <name type="scientific">Archangium gephyra</name>
    <dbReference type="NCBI Taxonomy" id="48"/>
    <lineage>
        <taxon>Bacteria</taxon>
        <taxon>Pseudomonadati</taxon>
        <taxon>Myxococcota</taxon>
        <taxon>Myxococcia</taxon>
        <taxon>Myxococcales</taxon>
        <taxon>Cystobacterineae</taxon>
        <taxon>Archangiaceae</taxon>
        <taxon>Archangium</taxon>
    </lineage>
</organism>
<evidence type="ECO:0000313" key="1">
    <source>
        <dbReference type="EMBL" id="PZR10531.1"/>
    </source>
</evidence>
<name>A0A2W5VJF1_9BACT</name>
<dbReference type="AlphaFoldDB" id="A0A2W5VJF1"/>
<dbReference type="Proteomes" id="UP000249061">
    <property type="component" value="Unassembled WGS sequence"/>
</dbReference>
<gene>
    <name evidence="1" type="ORF">DI536_20025</name>
</gene>
<comment type="caution">
    <text evidence="1">The sequence shown here is derived from an EMBL/GenBank/DDBJ whole genome shotgun (WGS) entry which is preliminary data.</text>
</comment>